<protein>
    <recommendedName>
        <fullName evidence="4 10">2-dehydropantoate 2-reductase</fullName>
        <ecNumber evidence="3 10">1.1.1.169</ecNumber>
    </recommendedName>
    <alternativeName>
        <fullName evidence="8 10">Ketopantoate reductase</fullName>
    </alternativeName>
</protein>
<evidence type="ECO:0000259" key="12">
    <source>
        <dbReference type="Pfam" id="PF08546"/>
    </source>
</evidence>
<evidence type="ECO:0000256" key="7">
    <source>
        <dbReference type="ARBA" id="ARBA00023002"/>
    </source>
</evidence>
<gene>
    <name evidence="13" type="ORF">ADS77_14925</name>
</gene>
<dbReference type="InterPro" id="IPR008927">
    <property type="entry name" value="6-PGluconate_DH-like_C_sf"/>
</dbReference>
<evidence type="ECO:0000256" key="9">
    <source>
        <dbReference type="ARBA" id="ARBA00048793"/>
    </source>
</evidence>
<evidence type="ECO:0000256" key="6">
    <source>
        <dbReference type="ARBA" id="ARBA00022857"/>
    </source>
</evidence>
<evidence type="ECO:0000256" key="5">
    <source>
        <dbReference type="ARBA" id="ARBA00022655"/>
    </source>
</evidence>
<dbReference type="NCBIfam" id="TIGR00745">
    <property type="entry name" value="apbA_panE"/>
    <property type="match status" value="1"/>
</dbReference>
<dbReference type="InterPro" id="IPR013328">
    <property type="entry name" value="6PGD_dom2"/>
</dbReference>
<dbReference type="InterPro" id="IPR003710">
    <property type="entry name" value="ApbA"/>
</dbReference>
<dbReference type="InterPro" id="IPR013332">
    <property type="entry name" value="KPR_N"/>
</dbReference>
<dbReference type="EC" id="1.1.1.169" evidence="3 10"/>
<comment type="caution">
    <text evidence="13">The sequence shown here is derived from an EMBL/GenBank/DDBJ whole genome shotgun (WGS) entry which is preliminary data.</text>
</comment>
<dbReference type="PATRIC" id="fig|187330.3.peg.1415"/>
<dbReference type="InterPro" id="IPR036291">
    <property type="entry name" value="NAD(P)-bd_dom_sf"/>
</dbReference>
<evidence type="ECO:0000313" key="13">
    <source>
        <dbReference type="EMBL" id="KPH61399.1"/>
    </source>
</evidence>
<dbReference type="Pfam" id="PF08546">
    <property type="entry name" value="ApbA_C"/>
    <property type="match status" value="1"/>
</dbReference>
<keyword evidence="7 10" id="KW-0560">Oxidoreductase</keyword>
<reference evidence="13 14" key="1">
    <citation type="submission" date="2015-08" db="EMBL/GenBank/DDBJ databases">
        <title>Draft Genome Sequence of Pseudoalteromonas porphyrae UCD-SED14.</title>
        <authorList>
            <person name="Coil D.A."/>
            <person name="Jospin G."/>
            <person name="Lee R.D."/>
            <person name="Eisen J.A."/>
        </authorList>
    </citation>
    <scope>NUCLEOTIDE SEQUENCE [LARGE SCALE GENOMIC DNA]</scope>
    <source>
        <strain evidence="13 14">UCD-SED14</strain>
    </source>
</reference>
<evidence type="ECO:0000256" key="4">
    <source>
        <dbReference type="ARBA" id="ARBA00019465"/>
    </source>
</evidence>
<evidence type="ECO:0000259" key="11">
    <source>
        <dbReference type="Pfam" id="PF02558"/>
    </source>
</evidence>
<comment type="similarity">
    <text evidence="2 10">Belongs to the ketopantoate reductase family.</text>
</comment>
<evidence type="ECO:0000256" key="8">
    <source>
        <dbReference type="ARBA" id="ARBA00032024"/>
    </source>
</evidence>
<comment type="function">
    <text evidence="10">Catalyzes the NADPH-dependent reduction of ketopantoate into pantoic acid.</text>
</comment>
<evidence type="ECO:0000256" key="1">
    <source>
        <dbReference type="ARBA" id="ARBA00004994"/>
    </source>
</evidence>
<organism evidence="13 14">
    <name type="scientific">Pseudoalteromonas porphyrae</name>
    <dbReference type="NCBI Taxonomy" id="187330"/>
    <lineage>
        <taxon>Bacteria</taxon>
        <taxon>Pseudomonadati</taxon>
        <taxon>Pseudomonadota</taxon>
        <taxon>Gammaproteobacteria</taxon>
        <taxon>Alteromonadales</taxon>
        <taxon>Pseudoalteromonadaceae</taxon>
        <taxon>Pseudoalteromonas</taxon>
    </lineage>
</organism>
<dbReference type="Gene3D" id="1.10.1040.10">
    <property type="entry name" value="N-(1-d-carboxylethyl)-l-norvaline Dehydrogenase, domain 2"/>
    <property type="match status" value="1"/>
</dbReference>
<proteinExistence type="inferred from homology"/>
<sequence>MANIVIIGDGAIGLLYSHFLSANNQITLITRSGDCKSNYYYQYNEQQQVISATVLNTTQLNRLKTKALDTVIFAVKAYQVNDAFSLVKPYLSDNCNIVLSHNGLSDLDPLLCQLQSQQGLYFLTTRLAGFKVTPIKVAHTGYGESILGSCNAIAATRYKAVLSQLNNLPNIRFSEHINQLRWQKLLINIAINPLSALYNVKNGALRAPIFSRKILNTVNEACHVAKKMGVNVTLADVLATAYQVMSDTQNNFSSMQQDVAHSRVTEIDAMCGYICQQAKILDINTPHNQSLLDAIRHKKSAI</sequence>
<keyword evidence="14" id="KW-1185">Reference proteome</keyword>
<feature type="domain" description="Ketopantoate reductase C-terminal" evidence="12">
    <location>
        <begin position="177"/>
        <end position="298"/>
    </location>
</feature>
<dbReference type="RefSeq" id="WP_054455143.1">
    <property type="nucleotide sequence ID" value="NZ_LHPH01000018.1"/>
</dbReference>
<evidence type="ECO:0000256" key="10">
    <source>
        <dbReference type="RuleBase" id="RU362068"/>
    </source>
</evidence>
<evidence type="ECO:0000256" key="3">
    <source>
        <dbReference type="ARBA" id="ARBA00013014"/>
    </source>
</evidence>
<evidence type="ECO:0000256" key="2">
    <source>
        <dbReference type="ARBA" id="ARBA00007870"/>
    </source>
</evidence>
<dbReference type="OrthoDB" id="6530772at2"/>
<dbReference type="Proteomes" id="UP000037848">
    <property type="component" value="Unassembled WGS sequence"/>
</dbReference>
<dbReference type="PANTHER" id="PTHR43765">
    <property type="entry name" value="2-DEHYDROPANTOATE 2-REDUCTASE-RELATED"/>
    <property type="match status" value="1"/>
</dbReference>
<dbReference type="PANTHER" id="PTHR43765:SF2">
    <property type="entry name" value="2-DEHYDROPANTOATE 2-REDUCTASE"/>
    <property type="match status" value="1"/>
</dbReference>
<dbReference type="GO" id="GO:0015940">
    <property type="term" value="P:pantothenate biosynthetic process"/>
    <property type="evidence" value="ECO:0007669"/>
    <property type="project" value="UniProtKB-UniPathway"/>
</dbReference>
<dbReference type="InterPro" id="IPR050838">
    <property type="entry name" value="Ketopantoate_reductase"/>
</dbReference>
<comment type="pathway">
    <text evidence="1 10">Cofactor biosynthesis; (R)-pantothenate biosynthesis; (R)-pantoate from 3-methyl-2-oxobutanoate: step 2/2.</text>
</comment>
<dbReference type="SUPFAM" id="SSF51735">
    <property type="entry name" value="NAD(P)-binding Rossmann-fold domains"/>
    <property type="match status" value="1"/>
</dbReference>
<comment type="catalytic activity">
    <reaction evidence="9 10">
        <text>(R)-pantoate + NADP(+) = 2-dehydropantoate + NADPH + H(+)</text>
        <dbReference type="Rhea" id="RHEA:16233"/>
        <dbReference type="ChEBI" id="CHEBI:11561"/>
        <dbReference type="ChEBI" id="CHEBI:15378"/>
        <dbReference type="ChEBI" id="CHEBI:15980"/>
        <dbReference type="ChEBI" id="CHEBI:57783"/>
        <dbReference type="ChEBI" id="CHEBI:58349"/>
        <dbReference type="EC" id="1.1.1.169"/>
    </reaction>
</comment>
<dbReference type="SUPFAM" id="SSF48179">
    <property type="entry name" value="6-phosphogluconate dehydrogenase C-terminal domain-like"/>
    <property type="match status" value="1"/>
</dbReference>
<feature type="domain" description="Ketopantoate reductase N-terminal" evidence="11">
    <location>
        <begin position="4"/>
        <end position="149"/>
    </location>
</feature>
<dbReference type="Gene3D" id="3.40.50.720">
    <property type="entry name" value="NAD(P)-binding Rossmann-like Domain"/>
    <property type="match status" value="1"/>
</dbReference>
<dbReference type="GO" id="GO:0005737">
    <property type="term" value="C:cytoplasm"/>
    <property type="evidence" value="ECO:0007669"/>
    <property type="project" value="TreeGrafter"/>
</dbReference>
<dbReference type="EMBL" id="LHPH01000018">
    <property type="protein sequence ID" value="KPH61399.1"/>
    <property type="molecule type" value="Genomic_DNA"/>
</dbReference>
<dbReference type="STRING" id="187330.AMS58_06995"/>
<dbReference type="Pfam" id="PF02558">
    <property type="entry name" value="ApbA"/>
    <property type="match status" value="1"/>
</dbReference>
<keyword evidence="6 10" id="KW-0521">NADP</keyword>
<keyword evidence="5 10" id="KW-0566">Pantothenate biosynthesis</keyword>
<dbReference type="UniPathway" id="UPA00028">
    <property type="reaction ID" value="UER00004"/>
</dbReference>
<dbReference type="GO" id="GO:0050661">
    <property type="term" value="F:NADP binding"/>
    <property type="evidence" value="ECO:0007669"/>
    <property type="project" value="TreeGrafter"/>
</dbReference>
<dbReference type="InterPro" id="IPR013752">
    <property type="entry name" value="KPA_reductase"/>
</dbReference>
<dbReference type="GO" id="GO:0008677">
    <property type="term" value="F:2-dehydropantoate 2-reductase activity"/>
    <property type="evidence" value="ECO:0007669"/>
    <property type="project" value="UniProtKB-EC"/>
</dbReference>
<accession>A0A0N0LYQ8</accession>
<name>A0A0N0LYQ8_9GAMM</name>
<dbReference type="AlphaFoldDB" id="A0A0N0LYQ8"/>
<evidence type="ECO:0000313" key="14">
    <source>
        <dbReference type="Proteomes" id="UP000037848"/>
    </source>
</evidence>